<evidence type="ECO:0000313" key="2">
    <source>
        <dbReference type="RefSeq" id="XP_016732169.1"/>
    </source>
</evidence>
<name>A0A1U8N2V1_GOSHI</name>
<keyword evidence="1" id="KW-1185">Reference proteome</keyword>
<sequence length="101" mass="11148">MAYVDDIVLIGSSNFKIDSVMQQLHDRFALKDMGMTDAAATPTPMVGNPKLAASNDSQPFANSHLYRSTVGMLQYLCITRPDLSFCVNKLSQYMNSPSDTH</sequence>
<dbReference type="AlphaFoldDB" id="A0A1U8N2V1"/>
<dbReference type="GeneID" id="107942942"/>
<dbReference type="RefSeq" id="XP_016732169.1">
    <property type="nucleotide sequence ID" value="XM_016876680.1"/>
</dbReference>
<evidence type="ECO:0000313" key="1">
    <source>
        <dbReference type="Proteomes" id="UP000818029"/>
    </source>
</evidence>
<accession>A0A1U8N2V1</accession>
<proteinExistence type="predicted"/>
<reference evidence="2" key="2">
    <citation type="submission" date="2025-08" db="UniProtKB">
        <authorList>
            <consortium name="RefSeq"/>
        </authorList>
    </citation>
    <scope>IDENTIFICATION</scope>
</reference>
<protein>
    <submittedName>
        <fullName evidence="2">Uncharacterized mitochondrial protein AtMg00810-like</fullName>
    </submittedName>
</protein>
<gene>
    <name evidence="2" type="primary">LOC107942942</name>
</gene>
<dbReference type="Proteomes" id="UP000818029">
    <property type="component" value="Chromosome A03"/>
</dbReference>
<reference evidence="1" key="1">
    <citation type="journal article" date="2020" name="Nat. Genet.">
        <title>Genomic diversifications of five Gossypium allopolyploid species and their impact on cotton improvement.</title>
        <authorList>
            <person name="Chen Z.J."/>
            <person name="Sreedasyam A."/>
            <person name="Ando A."/>
            <person name="Song Q."/>
            <person name="De Santiago L.M."/>
            <person name="Hulse-Kemp A.M."/>
            <person name="Ding M."/>
            <person name="Ye W."/>
            <person name="Kirkbride R.C."/>
            <person name="Jenkins J."/>
            <person name="Plott C."/>
            <person name="Lovell J."/>
            <person name="Lin Y.M."/>
            <person name="Vaughn R."/>
            <person name="Liu B."/>
            <person name="Simpson S."/>
            <person name="Scheffler B.E."/>
            <person name="Wen L."/>
            <person name="Saski C.A."/>
            <person name="Grover C.E."/>
            <person name="Hu G."/>
            <person name="Conover J.L."/>
            <person name="Carlson J.W."/>
            <person name="Shu S."/>
            <person name="Boston L.B."/>
            <person name="Williams M."/>
            <person name="Peterson D.G."/>
            <person name="McGee K."/>
            <person name="Jones D.C."/>
            <person name="Wendel J.F."/>
            <person name="Stelly D.M."/>
            <person name="Grimwood J."/>
            <person name="Schmutz J."/>
        </authorList>
    </citation>
    <scope>NUCLEOTIDE SEQUENCE [LARGE SCALE GENOMIC DNA]</scope>
    <source>
        <strain evidence="1">cv. TM-1</strain>
    </source>
</reference>
<dbReference type="PANTHER" id="PTHR11439:SF463">
    <property type="entry name" value="REVERSE TRANSCRIPTASE TY1_COPIA-TYPE DOMAIN-CONTAINING PROTEIN"/>
    <property type="match status" value="1"/>
</dbReference>
<dbReference type="PANTHER" id="PTHR11439">
    <property type="entry name" value="GAG-POL-RELATED RETROTRANSPOSON"/>
    <property type="match status" value="1"/>
</dbReference>
<dbReference type="PaxDb" id="3635-A0A1U8N2V1"/>
<organism evidence="1 2">
    <name type="scientific">Gossypium hirsutum</name>
    <name type="common">Upland cotton</name>
    <name type="synonym">Gossypium mexicanum</name>
    <dbReference type="NCBI Taxonomy" id="3635"/>
    <lineage>
        <taxon>Eukaryota</taxon>
        <taxon>Viridiplantae</taxon>
        <taxon>Streptophyta</taxon>
        <taxon>Embryophyta</taxon>
        <taxon>Tracheophyta</taxon>
        <taxon>Spermatophyta</taxon>
        <taxon>Magnoliopsida</taxon>
        <taxon>eudicotyledons</taxon>
        <taxon>Gunneridae</taxon>
        <taxon>Pentapetalae</taxon>
        <taxon>rosids</taxon>
        <taxon>malvids</taxon>
        <taxon>Malvales</taxon>
        <taxon>Malvaceae</taxon>
        <taxon>Malvoideae</taxon>
        <taxon>Gossypium</taxon>
    </lineage>
</organism>
<dbReference type="KEGG" id="ghi:107942942"/>